<dbReference type="InterPro" id="IPR023603">
    <property type="entry name" value="Low_specificity_L-TA-like"/>
</dbReference>
<dbReference type="PANTHER" id="PTHR48097">
    <property type="entry name" value="L-THREONINE ALDOLASE-RELATED"/>
    <property type="match status" value="1"/>
</dbReference>
<dbReference type="Proteomes" id="UP000265619">
    <property type="component" value="Unassembled WGS sequence"/>
</dbReference>
<gene>
    <name evidence="8" type="ORF">D3H34_30300</name>
</gene>
<dbReference type="Gene3D" id="3.90.1150.10">
    <property type="entry name" value="Aspartate Aminotransferase, domain 1"/>
    <property type="match status" value="1"/>
</dbReference>
<comment type="subunit">
    <text evidence="3">Homotetramer.</text>
</comment>
<dbReference type="PIRSF" id="PIRSF017617">
    <property type="entry name" value="Thr_aldolase"/>
    <property type="match status" value="1"/>
</dbReference>
<dbReference type="InterPro" id="IPR001597">
    <property type="entry name" value="ArAA_b-elim_lyase/Thr_aldolase"/>
</dbReference>
<dbReference type="RefSeq" id="WP_119558531.1">
    <property type="nucleotide sequence ID" value="NZ_QXMN01000077.1"/>
</dbReference>
<evidence type="ECO:0000256" key="3">
    <source>
        <dbReference type="ARBA" id="ARBA00011881"/>
    </source>
</evidence>
<evidence type="ECO:0000256" key="4">
    <source>
        <dbReference type="ARBA" id="ARBA00022898"/>
    </source>
</evidence>
<protein>
    <submittedName>
        <fullName evidence="8">Low-specificity L-threonine aldolase</fullName>
        <ecNumber evidence="8">4.1.2.48</ecNumber>
    </submittedName>
</protein>
<accession>A0A9X8CYW0</accession>
<keyword evidence="5 8" id="KW-0456">Lyase</keyword>
<proteinExistence type="inferred from homology"/>
<dbReference type="InterPro" id="IPR015422">
    <property type="entry name" value="PyrdxlP-dep_Trfase_small"/>
</dbReference>
<sequence>MTDRSSLVDLRSDTVTQPTPAMREAMAAAPLGDDVFGADPSVNALQEKIAALLGFEAALFVPTGTQSNLCAILSHCGRGDEYIVGQQAHSYRWEGGGAAVFGSVQPQPLDHAPDGTLPLAQIEAAIKPDDAHFARTRLLALENTLGGKLLPFDYVQAATDLAKSKGLQRHLDGARLFNAATAQAALNQRSDIRAEARRIAQCFDSVSVCFSKGLGAPIGSALVGSREFIARAHRIRKMAGGGMRQAGLLAAAASHALDHHIDRLADDHALAQRLAQGLEGVEGLKVEAPHTNIVFVDLTGAAQARSSELLASLNQQGILATGLYRLRFVTHLDVDAAGVDRAVAAIRAFFKS</sequence>
<dbReference type="GO" id="GO:0006545">
    <property type="term" value="P:glycine biosynthetic process"/>
    <property type="evidence" value="ECO:0007669"/>
    <property type="project" value="TreeGrafter"/>
</dbReference>
<evidence type="ECO:0000259" key="7">
    <source>
        <dbReference type="Pfam" id="PF01212"/>
    </source>
</evidence>
<evidence type="ECO:0000313" key="9">
    <source>
        <dbReference type="Proteomes" id="UP000265619"/>
    </source>
</evidence>
<evidence type="ECO:0000256" key="1">
    <source>
        <dbReference type="ARBA" id="ARBA00001933"/>
    </source>
</evidence>
<dbReference type="Gene3D" id="3.40.640.10">
    <property type="entry name" value="Type I PLP-dependent aspartate aminotransferase-like (Major domain)"/>
    <property type="match status" value="1"/>
</dbReference>
<dbReference type="GO" id="GO:0005829">
    <property type="term" value="C:cytosol"/>
    <property type="evidence" value="ECO:0007669"/>
    <property type="project" value="TreeGrafter"/>
</dbReference>
<evidence type="ECO:0000256" key="5">
    <source>
        <dbReference type="ARBA" id="ARBA00023239"/>
    </source>
</evidence>
<dbReference type="AlphaFoldDB" id="A0A9X8CYW0"/>
<dbReference type="FunFam" id="3.40.640.10:FF:000030">
    <property type="entry name" value="Low-specificity L-threonine aldolase"/>
    <property type="match status" value="1"/>
</dbReference>
<dbReference type="NCBIfam" id="NF041359">
    <property type="entry name" value="GntG_guanitoxin"/>
    <property type="match status" value="1"/>
</dbReference>
<feature type="modified residue" description="N6-(pyridoxal phosphate)lysine" evidence="6">
    <location>
        <position position="212"/>
    </location>
</feature>
<comment type="caution">
    <text evidence="8">The sequence shown here is derived from an EMBL/GenBank/DDBJ whole genome shotgun (WGS) entry which is preliminary data.</text>
</comment>
<dbReference type="GO" id="GO:0008732">
    <property type="term" value="F:L-allo-threonine aldolase activity"/>
    <property type="evidence" value="ECO:0007669"/>
    <property type="project" value="TreeGrafter"/>
</dbReference>
<feature type="domain" description="Aromatic amino acid beta-eliminating lyase/threonine aldolase" evidence="7">
    <location>
        <begin position="9"/>
        <end position="298"/>
    </location>
</feature>
<dbReference type="EC" id="4.1.2.48" evidence="8"/>
<evidence type="ECO:0000256" key="6">
    <source>
        <dbReference type="PIRSR" id="PIRSR017617-1"/>
    </source>
</evidence>
<keyword evidence="9" id="KW-1185">Reference proteome</keyword>
<name>A0A9X8CYW0_9BURK</name>
<evidence type="ECO:0000313" key="8">
    <source>
        <dbReference type="EMBL" id="RIX72808.1"/>
    </source>
</evidence>
<keyword evidence="4" id="KW-0663">Pyridoxal phosphate</keyword>
<dbReference type="EMBL" id="QXMN01000077">
    <property type="protein sequence ID" value="RIX72808.1"/>
    <property type="molecule type" value="Genomic_DNA"/>
</dbReference>
<dbReference type="PANTHER" id="PTHR48097:SF9">
    <property type="entry name" value="L-THREONINE ALDOLASE"/>
    <property type="match status" value="1"/>
</dbReference>
<dbReference type="NCBIfam" id="NF007825">
    <property type="entry name" value="PRK10534.1"/>
    <property type="match status" value="1"/>
</dbReference>
<dbReference type="InterPro" id="IPR015424">
    <property type="entry name" value="PyrdxlP-dep_Trfase"/>
</dbReference>
<dbReference type="GO" id="GO:0006567">
    <property type="term" value="P:L-threonine catabolic process"/>
    <property type="evidence" value="ECO:0007669"/>
    <property type="project" value="TreeGrafter"/>
</dbReference>
<evidence type="ECO:0000256" key="2">
    <source>
        <dbReference type="ARBA" id="ARBA00006966"/>
    </source>
</evidence>
<comment type="cofactor">
    <cofactor evidence="1">
        <name>pyridoxal 5'-phosphate</name>
        <dbReference type="ChEBI" id="CHEBI:597326"/>
    </cofactor>
</comment>
<dbReference type="SUPFAM" id="SSF53383">
    <property type="entry name" value="PLP-dependent transferases"/>
    <property type="match status" value="1"/>
</dbReference>
<dbReference type="Pfam" id="PF01212">
    <property type="entry name" value="Beta_elim_lyase"/>
    <property type="match status" value="1"/>
</dbReference>
<comment type="similarity">
    <text evidence="2">Belongs to the threonine aldolase family.</text>
</comment>
<reference evidence="8 9" key="1">
    <citation type="submission" date="2018-09" db="EMBL/GenBank/DDBJ databases">
        <title>Acidovorax cavernicola nov. sp. isolated from Gruta de las Maravillas (Aracena, Spain).</title>
        <authorList>
            <person name="Jurado V."/>
            <person name="Gutierrez-Patricio S."/>
            <person name="Gonzalez-Pimentel J.L."/>
            <person name="Miller A.Z."/>
            <person name="Laiz L."/>
            <person name="Saiz-Jimenez C."/>
        </authorList>
    </citation>
    <scope>NUCLEOTIDE SEQUENCE [LARGE SCALE GENOMIC DNA]</scope>
    <source>
        <strain evidence="8 9">1011MAR4D40.2</strain>
    </source>
</reference>
<organism evidence="8 9">
    <name type="scientific">Acidovorax cavernicola</name>
    <dbReference type="NCBI Taxonomy" id="1675792"/>
    <lineage>
        <taxon>Bacteria</taxon>
        <taxon>Pseudomonadati</taxon>
        <taxon>Pseudomonadota</taxon>
        <taxon>Betaproteobacteria</taxon>
        <taxon>Burkholderiales</taxon>
        <taxon>Comamonadaceae</taxon>
        <taxon>Acidovorax</taxon>
    </lineage>
</organism>
<dbReference type="InterPro" id="IPR015421">
    <property type="entry name" value="PyrdxlP-dep_Trfase_major"/>
</dbReference>
<dbReference type="OrthoDB" id="9774495at2"/>